<reference evidence="6 7" key="1">
    <citation type="journal article" date="2017" name="Int. J. Syst. Evol. Microbiol.">
        <title>Achromobacter aloeverae sp. nov., isolated from the root of Aloe vera (L.) Burm.f.</title>
        <authorList>
            <person name="Kuncharoen N."/>
            <person name="Muramatsu Y."/>
            <person name="Shibata C."/>
            <person name="Kamakura Y."/>
            <person name="Nakagawa Y."/>
            <person name="Tanasupawat S."/>
        </authorList>
    </citation>
    <scope>NUCLEOTIDE SEQUENCE [LARGE SCALE GENOMIC DNA]</scope>
    <source>
        <strain evidence="6 7">AVA-1</strain>
    </source>
</reference>
<dbReference type="NCBIfam" id="NF001325">
    <property type="entry name" value="PRK00259.1-3"/>
    <property type="match status" value="1"/>
</dbReference>
<comment type="subcellular location">
    <subcellularLocation>
        <location evidence="5">Cell inner membrane</location>
        <topology evidence="5">Multi-pass membrane protein</topology>
    </subcellularLocation>
</comment>
<dbReference type="GO" id="GO:0005886">
    <property type="term" value="C:plasma membrane"/>
    <property type="evidence" value="ECO:0007669"/>
    <property type="project" value="UniProtKB-SubCell"/>
</dbReference>
<accession>A0A4Q1HC07</accession>
<feature type="transmembrane region" description="Helical" evidence="5">
    <location>
        <begin position="81"/>
        <end position="102"/>
    </location>
</feature>
<dbReference type="Pfam" id="PF04279">
    <property type="entry name" value="IspA"/>
    <property type="match status" value="1"/>
</dbReference>
<dbReference type="PANTHER" id="PTHR36917:SF1">
    <property type="entry name" value="INNER MEMBRANE-SPANNING PROTEIN YCIB"/>
    <property type="match status" value="1"/>
</dbReference>
<protein>
    <recommendedName>
        <fullName evidence="5">Inner membrane-spanning protein YciB</fullName>
    </recommendedName>
</protein>
<organism evidence="6 7">
    <name type="scientific">Achromobacter aloeverae</name>
    <dbReference type="NCBI Taxonomy" id="1750518"/>
    <lineage>
        <taxon>Bacteria</taxon>
        <taxon>Pseudomonadati</taxon>
        <taxon>Pseudomonadota</taxon>
        <taxon>Betaproteobacteria</taxon>
        <taxon>Burkholderiales</taxon>
        <taxon>Alcaligenaceae</taxon>
        <taxon>Achromobacter</taxon>
    </lineage>
</organism>
<comment type="similarity">
    <text evidence="5">Belongs to the YciB family.</text>
</comment>
<sequence>MKKFLFDLFPLLLFFIAYYFAGIYVATGVSIAASIGQIIWLRMRGHRIEGMHWVNLVVIVVFGGATLILHNDAFIKWKPTVLYWLFGITLLAGRFIFGRNLVQRMLGKQIQLPAPIWDRLNLAWGIFFLLAGALNLYVAFSGHFTEAQWVSFKAFGLTVLMLAFVVVQSLWLGRYIQAPEAGKDAPPEKN</sequence>
<dbReference type="AlphaFoldDB" id="A0A4Q1HC07"/>
<keyword evidence="7" id="KW-1185">Reference proteome</keyword>
<dbReference type="InterPro" id="IPR006008">
    <property type="entry name" value="YciB"/>
</dbReference>
<evidence type="ECO:0000256" key="3">
    <source>
        <dbReference type="ARBA" id="ARBA00022989"/>
    </source>
</evidence>
<dbReference type="NCBIfam" id="TIGR00997">
    <property type="entry name" value="ispZ"/>
    <property type="match status" value="1"/>
</dbReference>
<comment type="caution">
    <text evidence="6">The sequence shown here is derived from an EMBL/GenBank/DDBJ whole genome shotgun (WGS) entry which is preliminary data.</text>
</comment>
<keyword evidence="4 5" id="KW-0472">Membrane</keyword>
<feature type="transmembrane region" description="Helical" evidence="5">
    <location>
        <begin position="122"/>
        <end position="140"/>
    </location>
</feature>
<dbReference type="HAMAP" id="MF_00189">
    <property type="entry name" value="YciB"/>
    <property type="match status" value="1"/>
</dbReference>
<name>A0A4Q1HC07_9BURK</name>
<keyword evidence="1 5" id="KW-1003">Cell membrane</keyword>
<dbReference type="OrthoDB" id="9788219at2"/>
<evidence type="ECO:0000313" key="6">
    <source>
        <dbReference type="EMBL" id="RXN82742.1"/>
    </source>
</evidence>
<evidence type="ECO:0000256" key="2">
    <source>
        <dbReference type="ARBA" id="ARBA00022692"/>
    </source>
</evidence>
<feature type="transmembrane region" description="Helical" evidence="5">
    <location>
        <begin position="12"/>
        <end position="41"/>
    </location>
</feature>
<gene>
    <name evidence="5" type="primary">yciB</name>
    <name evidence="6" type="ORF">C7R54_28595</name>
</gene>
<comment type="function">
    <text evidence="5">Plays a role in cell envelope biogenesis, maintenance of cell envelope integrity and membrane homeostasis.</text>
</comment>
<dbReference type="RefSeq" id="WP_129154343.1">
    <property type="nucleotide sequence ID" value="NZ_JBHSDO010000011.1"/>
</dbReference>
<dbReference type="PANTHER" id="PTHR36917">
    <property type="entry name" value="INTRACELLULAR SEPTATION PROTEIN A-RELATED"/>
    <property type="match status" value="1"/>
</dbReference>
<evidence type="ECO:0000256" key="1">
    <source>
        <dbReference type="ARBA" id="ARBA00022475"/>
    </source>
</evidence>
<keyword evidence="5" id="KW-0997">Cell inner membrane</keyword>
<feature type="transmembrane region" description="Helical" evidence="5">
    <location>
        <begin position="53"/>
        <end position="69"/>
    </location>
</feature>
<evidence type="ECO:0000256" key="5">
    <source>
        <dbReference type="HAMAP-Rule" id="MF_00189"/>
    </source>
</evidence>
<feature type="transmembrane region" description="Helical" evidence="5">
    <location>
        <begin position="152"/>
        <end position="173"/>
    </location>
</feature>
<keyword evidence="2 5" id="KW-0812">Transmembrane</keyword>
<keyword evidence="3 5" id="KW-1133">Transmembrane helix</keyword>
<dbReference type="EMBL" id="PYAL01000011">
    <property type="protein sequence ID" value="RXN82742.1"/>
    <property type="molecule type" value="Genomic_DNA"/>
</dbReference>
<evidence type="ECO:0000313" key="7">
    <source>
        <dbReference type="Proteomes" id="UP000290849"/>
    </source>
</evidence>
<proteinExistence type="inferred from homology"/>
<evidence type="ECO:0000256" key="4">
    <source>
        <dbReference type="ARBA" id="ARBA00023136"/>
    </source>
</evidence>
<dbReference type="Proteomes" id="UP000290849">
    <property type="component" value="Unassembled WGS sequence"/>
</dbReference>